<dbReference type="EMBL" id="CP001720">
    <property type="protein sequence ID" value="ACV62710.1"/>
    <property type="molecule type" value="Genomic_DNA"/>
</dbReference>
<keyword evidence="2" id="KW-1185">Reference proteome</keyword>
<protein>
    <submittedName>
        <fullName evidence="1">Uncharacterized protein</fullName>
    </submittedName>
</protein>
<proteinExistence type="predicted"/>
<sequence>MTQNCLLASKCKGAGTVDWCNSLCYGWAKLHGDSRGYLGLG</sequence>
<gene>
    <name evidence="1" type="ordered locus">Dtox_1864</name>
</gene>
<reference evidence="1 2" key="1">
    <citation type="journal article" date="2009" name="Stand. Genomic Sci.">
        <title>Complete genome sequence of Desulfotomaculum acetoxidans type strain (5575).</title>
        <authorList>
            <person name="Spring S."/>
            <person name="Lapidus A."/>
            <person name="Schroder M."/>
            <person name="Gleim D."/>
            <person name="Sims D."/>
            <person name="Meincke L."/>
            <person name="Glavina Del Rio T."/>
            <person name="Tice H."/>
            <person name="Copeland A."/>
            <person name="Cheng J.F."/>
            <person name="Lucas S."/>
            <person name="Chen F."/>
            <person name="Nolan M."/>
            <person name="Bruce D."/>
            <person name="Goodwin L."/>
            <person name="Pitluck S."/>
            <person name="Ivanova N."/>
            <person name="Mavromatis K."/>
            <person name="Mikhailova N."/>
            <person name="Pati A."/>
            <person name="Chen A."/>
            <person name="Palaniappan K."/>
            <person name="Land M."/>
            <person name="Hauser L."/>
            <person name="Chang Y.J."/>
            <person name="Jeffries C.D."/>
            <person name="Chain P."/>
            <person name="Saunders E."/>
            <person name="Brettin T."/>
            <person name="Detter J.C."/>
            <person name="Goker M."/>
            <person name="Bristow J."/>
            <person name="Eisen J.A."/>
            <person name="Markowitz V."/>
            <person name="Hugenholtz P."/>
            <person name="Kyrpides N.C."/>
            <person name="Klenk H.P."/>
            <person name="Han C."/>
        </authorList>
    </citation>
    <scope>NUCLEOTIDE SEQUENCE [LARGE SCALE GENOMIC DNA]</scope>
    <source>
        <strain evidence="2">ATCC 49208 / DSM 771 / VKM B-1644</strain>
    </source>
</reference>
<accession>C8VXQ4</accession>
<evidence type="ECO:0000313" key="2">
    <source>
        <dbReference type="Proteomes" id="UP000002217"/>
    </source>
</evidence>
<dbReference type="KEGG" id="dae:Dtox_1864"/>
<dbReference type="AlphaFoldDB" id="C8VXQ4"/>
<dbReference type="Proteomes" id="UP000002217">
    <property type="component" value="Chromosome"/>
</dbReference>
<dbReference type="HOGENOM" id="CLU_3268974_0_0_9"/>
<evidence type="ECO:0000313" key="1">
    <source>
        <dbReference type="EMBL" id="ACV62710.1"/>
    </source>
</evidence>
<organism evidence="1 2">
    <name type="scientific">Desulfofarcimen acetoxidans (strain ATCC 49208 / DSM 771 / KCTC 5769 / VKM B-1644 / 5575)</name>
    <name type="common">Desulfotomaculum acetoxidans</name>
    <dbReference type="NCBI Taxonomy" id="485916"/>
    <lineage>
        <taxon>Bacteria</taxon>
        <taxon>Bacillati</taxon>
        <taxon>Bacillota</taxon>
        <taxon>Clostridia</taxon>
        <taxon>Eubacteriales</taxon>
        <taxon>Peptococcaceae</taxon>
        <taxon>Desulfofarcimen</taxon>
    </lineage>
</organism>
<name>C8VXQ4_DESAS</name>